<accession>A0AAN7VND9</accession>
<name>A0AAN7VND9_9PEZI</name>
<reference evidence="1" key="1">
    <citation type="submission" date="2023-08" db="EMBL/GenBank/DDBJ databases">
        <title>Black Yeasts Isolated from many extreme environments.</title>
        <authorList>
            <person name="Coleine C."/>
            <person name="Stajich J.E."/>
            <person name="Selbmann L."/>
        </authorList>
    </citation>
    <scope>NUCLEOTIDE SEQUENCE</scope>
    <source>
        <strain evidence="1">CCFEE 5810</strain>
    </source>
</reference>
<protein>
    <submittedName>
        <fullName evidence="1">Uncharacterized protein</fullName>
    </submittedName>
</protein>
<gene>
    <name evidence="1" type="ORF">LTR97_009414</name>
</gene>
<dbReference type="Proteomes" id="UP001310594">
    <property type="component" value="Unassembled WGS sequence"/>
</dbReference>
<sequence>MKCRRLNVRCKPKPDGTQASYFIKEWPGLNWPLKATDVAPIFDGSLIHESELPEDVEFATGDGDVQLADDSDQSVPVKAAFNFRRQAF</sequence>
<organism evidence="1 2">
    <name type="scientific">Elasticomyces elasticus</name>
    <dbReference type="NCBI Taxonomy" id="574655"/>
    <lineage>
        <taxon>Eukaryota</taxon>
        <taxon>Fungi</taxon>
        <taxon>Dikarya</taxon>
        <taxon>Ascomycota</taxon>
        <taxon>Pezizomycotina</taxon>
        <taxon>Dothideomycetes</taxon>
        <taxon>Dothideomycetidae</taxon>
        <taxon>Mycosphaerellales</taxon>
        <taxon>Teratosphaeriaceae</taxon>
        <taxon>Elasticomyces</taxon>
    </lineage>
</organism>
<evidence type="ECO:0000313" key="2">
    <source>
        <dbReference type="Proteomes" id="UP001310594"/>
    </source>
</evidence>
<dbReference type="EMBL" id="JAVRQU010000015">
    <property type="protein sequence ID" value="KAK5694823.1"/>
    <property type="molecule type" value="Genomic_DNA"/>
</dbReference>
<dbReference type="AlphaFoldDB" id="A0AAN7VND9"/>
<comment type="caution">
    <text evidence="1">The sequence shown here is derived from an EMBL/GenBank/DDBJ whole genome shotgun (WGS) entry which is preliminary data.</text>
</comment>
<proteinExistence type="predicted"/>
<evidence type="ECO:0000313" key="1">
    <source>
        <dbReference type="EMBL" id="KAK5694823.1"/>
    </source>
</evidence>